<dbReference type="VEuPathDB" id="FungiDB:FOZG_18060"/>
<dbReference type="EMBL" id="MRCX01000486">
    <property type="protein sequence ID" value="RKK64734.1"/>
    <property type="molecule type" value="Genomic_DNA"/>
</dbReference>
<evidence type="ECO:0000313" key="1">
    <source>
        <dbReference type="EMBL" id="RKK64734.1"/>
    </source>
</evidence>
<organism evidence="1 2">
    <name type="scientific">Fusarium oxysporum</name>
    <name type="common">Fusarium vascular wilt</name>
    <dbReference type="NCBI Taxonomy" id="5507"/>
    <lineage>
        <taxon>Eukaryota</taxon>
        <taxon>Fungi</taxon>
        <taxon>Dikarya</taxon>
        <taxon>Ascomycota</taxon>
        <taxon>Pezizomycotina</taxon>
        <taxon>Sordariomycetes</taxon>
        <taxon>Hypocreomycetidae</taxon>
        <taxon>Hypocreales</taxon>
        <taxon>Nectriaceae</taxon>
        <taxon>Fusarium</taxon>
        <taxon>Fusarium oxysporum species complex</taxon>
    </lineage>
</organism>
<sequence length="165" mass="17938">MEQYNVEQGRAGSRDFFVAEFLEQAVNGRQDATRLVQQLLDHGAALDGLPDHFHTTESPLLVAVQNDAFHLAGSLVSHSADLNFTTLSCGHLTLSNPTTTLGHVIASNARNSIARLRYLLGSASMRDGLHLIVEPIRQWTALHRAAAAHIDVEFRGTDAAEAVEC</sequence>
<dbReference type="VEuPathDB" id="FungiDB:FOIG_15256"/>
<gene>
    <name evidence="1" type="ORF">BFJ69_g16576</name>
</gene>
<dbReference type="InterPro" id="IPR036770">
    <property type="entry name" value="Ankyrin_rpt-contain_sf"/>
</dbReference>
<proteinExistence type="predicted"/>
<accession>A0A420MAQ8</accession>
<dbReference type="SUPFAM" id="SSF48403">
    <property type="entry name" value="Ankyrin repeat"/>
    <property type="match status" value="1"/>
</dbReference>
<comment type="caution">
    <text evidence="1">The sequence shown here is derived from an EMBL/GenBank/DDBJ whole genome shotgun (WGS) entry which is preliminary data.</text>
</comment>
<reference evidence="1 2" key="1">
    <citation type="journal article" date="2018" name="Sci. Rep.">
        <title>Characterisation of pathogen-specific regions and novel effector candidates in Fusarium oxysporum f. sp. cepae.</title>
        <authorList>
            <person name="Armitage A.D."/>
            <person name="Taylor A."/>
            <person name="Sobczyk M.K."/>
            <person name="Baxter L."/>
            <person name="Greenfield B.P."/>
            <person name="Bates H.J."/>
            <person name="Wilson F."/>
            <person name="Jackson A.C."/>
            <person name="Ott S."/>
            <person name="Harrison R.J."/>
            <person name="Clarkson J.P."/>
        </authorList>
    </citation>
    <scope>NUCLEOTIDE SEQUENCE [LARGE SCALE GENOMIC DNA]</scope>
    <source>
        <strain evidence="1 2">Fo_A13</strain>
    </source>
</reference>
<dbReference type="AlphaFoldDB" id="A0A420MAQ8"/>
<dbReference type="VEuPathDB" id="FungiDB:FOC4_g10006501"/>
<protein>
    <submittedName>
        <fullName evidence="1">Uncharacterized protein</fullName>
    </submittedName>
</protein>
<name>A0A420MAQ8_FUSOX</name>
<dbReference type="Proteomes" id="UP000285084">
    <property type="component" value="Unassembled WGS sequence"/>
</dbReference>
<evidence type="ECO:0000313" key="2">
    <source>
        <dbReference type="Proteomes" id="UP000285084"/>
    </source>
</evidence>
<dbReference type="Gene3D" id="1.25.40.20">
    <property type="entry name" value="Ankyrin repeat-containing domain"/>
    <property type="match status" value="1"/>
</dbReference>